<reference evidence="1 2" key="1">
    <citation type="journal article" date="2018" name="Sci. Rep.">
        <title>Comparative analysis of the Pocillopora damicornis genome highlights role of immune system in coral evolution.</title>
        <authorList>
            <person name="Cunning R."/>
            <person name="Bay R.A."/>
            <person name="Gillette P."/>
            <person name="Baker A.C."/>
            <person name="Traylor-Knowles N."/>
        </authorList>
    </citation>
    <scope>NUCLEOTIDE SEQUENCE [LARGE SCALE GENOMIC DNA]</scope>
    <source>
        <strain evidence="1">RSMAS</strain>
        <tissue evidence="1">Whole animal</tissue>
    </source>
</reference>
<keyword evidence="2" id="KW-1185">Reference proteome</keyword>
<organism evidence="1 2">
    <name type="scientific">Pocillopora damicornis</name>
    <name type="common">Cauliflower coral</name>
    <name type="synonym">Millepora damicornis</name>
    <dbReference type="NCBI Taxonomy" id="46731"/>
    <lineage>
        <taxon>Eukaryota</taxon>
        <taxon>Metazoa</taxon>
        <taxon>Cnidaria</taxon>
        <taxon>Anthozoa</taxon>
        <taxon>Hexacorallia</taxon>
        <taxon>Scleractinia</taxon>
        <taxon>Astrocoeniina</taxon>
        <taxon>Pocilloporidae</taxon>
        <taxon>Pocillopora</taxon>
    </lineage>
</organism>
<comment type="caution">
    <text evidence="1">The sequence shown here is derived from an EMBL/GenBank/DDBJ whole genome shotgun (WGS) entry which is preliminary data.</text>
</comment>
<dbReference type="Proteomes" id="UP000275408">
    <property type="component" value="Unassembled WGS sequence"/>
</dbReference>
<evidence type="ECO:0000313" key="2">
    <source>
        <dbReference type="Proteomes" id="UP000275408"/>
    </source>
</evidence>
<accession>A0A3M6UGR6</accession>
<dbReference type="EMBL" id="RCHS01001604">
    <property type="protein sequence ID" value="RMX52578.1"/>
    <property type="molecule type" value="Genomic_DNA"/>
</dbReference>
<proteinExistence type="predicted"/>
<gene>
    <name evidence="1" type="ORF">pdam_00019393</name>
</gene>
<sequence>MLRGTWCTPKIAKVVEKGKCILKIHEVWHSQKINVSKDVLSNLQILGKKPVEDHLTCAPKKSCNNTLIVQRVRKKPSGIQTYIQESSTTIPGQTEFVLGKIRRKIEYTRRDFCVFTSRVLVPFGRSCHVSRHGFRDPNKDTMGCLFWKNFSTASYGRESSLCGNQTPICDIRSYHVRLVLFLSPSLTSFPNFSLICLTQESRGTCDRDTYVSL</sequence>
<evidence type="ECO:0000313" key="1">
    <source>
        <dbReference type="EMBL" id="RMX52578.1"/>
    </source>
</evidence>
<protein>
    <submittedName>
        <fullName evidence="1">Uncharacterized protein</fullName>
    </submittedName>
</protein>
<dbReference type="AlphaFoldDB" id="A0A3M6UGR6"/>
<name>A0A3M6UGR6_POCDA</name>